<sequence length="231" mass="26062">MKPFNWTCPYCNHAVTVTDHAYSYSLHQFAGGNKTGGWLGLATSVIVCQNPKCGEYSIDAVLWPGEFSPSFTRSGANIQEWRLRPSSKAKVFPGYIPLPLLKDYEEACLIRDLSPKASATLSRRCLQGMIRDFWKVSEANLFLEINAIKDKVDPVTWSAIDAIRSIGNIGAHMEKDINLVVEVEPEEAQLLIGLIEMLLKDWYVVRFERQKQLEDIVTAAKQKQKLRKSGD</sequence>
<organism evidence="2">
    <name type="scientific">Pseudomonas aeruginosa</name>
    <dbReference type="NCBI Taxonomy" id="287"/>
    <lineage>
        <taxon>Bacteria</taxon>
        <taxon>Pseudomonadati</taxon>
        <taxon>Pseudomonadota</taxon>
        <taxon>Gammaproteobacteria</taxon>
        <taxon>Pseudomonadales</taxon>
        <taxon>Pseudomonadaceae</taxon>
        <taxon>Pseudomonas</taxon>
    </lineage>
</organism>
<dbReference type="InterPro" id="IPR025285">
    <property type="entry name" value="DUF4145"/>
</dbReference>
<proteinExistence type="predicted"/>
<evidence type="ECO:0000259" key="1">
    <source>
        <dbReference type="Pfam" id="PF13643"/>
    </source>
</evidence>
<gene>
    <name evidence="2" type="ORF">CCBH4851_00235</name>
</gene>
<reference evidence="2" key="1">
    <citation type="submission" date="2015-08" db="EMBL/GenBank/DDBJ databases">
        <title>Pseudomonas aeruginosa strain CCBH4851 chromosome region.</title>
        <authorList>
            <person name="Silveira M.C."/>
            <person name="Carvalho-Assef A.P.D."/>
            <person name="Albano R.M."/>
        </authorList>
    </citation>
    <scope>NUCLEOTIDE SEQUENCE</scope>
    <source>
        <strain evidence="2">CCBH4851</strain>
    </source>
</reference>
<dbReference type="EMBL" id="KT454971">
    <property type="protein sequence ID" value="ALI58939.1"/>
    <property type="molecule type" value="Genomic_DNA"/>
</dbReference>
<dbReference type="AlphaFoldDB" id="A0A0N7HJS9"/>
<feature type="domain" description="DUF4145" evidence="1">
    <location>
        <begin position="106"/>
        <end position="194"/>
    </location>
</feature>
<protein>
    <recommendedName>
        <fullName evidence="1">DUF4145 domain-containing protein</fullName>
    </recommendedName>
</protein>
<accession>A0A0N7HJS9</accession>
<dbReference type="Pfam" id="PF13643">
    <property type="entry name" value="DUF4145"/>
    <property type="match status" value="1"/>
</dbReference>
<evidence type="ECO:0000313" key="2">
    <source>
        <dbReference type="EMBL" id="ALI58939.1"/>
    </source>
</evidence>
<dbReference type="RefSeq" id="WP_031639982.1">
    <property type="nucleotide sequence ID" value="NZ_CBDDSE010000001.1"/>
</dbReference>
<name>A0A0N7HJS9_PSEAI</name>